<reference evidence="1 2" key="1">
    <citation type="submission" date="2024-04" db="EMBL/GenBank/DDBJ databases">
        <authorList>
            <person name="Fracassetti M."/>
        </authorList>
    </citation>
    <scope>NUCLEOTIDE SEQUENCE [LARGE SCALE GENOMIC DNA]</scope>
</reference>
<evidence type="ECO:0000313" key="2">
    <source>
        <dbReference type="Proteomes" id="UP001497516"/>
    </source>
</evidence>
<evidence type="ECO:0000313" key="1">
    <source>
        <dbReference type="EMBL" id="CAL1390802.1"/>
    </source>
</evidence>
<dbReference type="AlphaFoldDB" id="A0AAV2EYH0"/>
<proteinExistence type="predicted"/>
<name>A0AAV2EYH0_9ROSI</name>
<organism evidence="1 2">
    <name type="scientific">Linum trigynum</name>
    <dbReference type="NCBI Taxonomy" id="586398"/>
    <lineage>
        <taxon>Eukaryota</taxon>
        <taxon>Viridiplantae</taxon>
        <taxon>Streptophyta</taxon>
        <taxon>Embryophyta</taxon>
        <taxon>Tracheophyta</taxon>
        <taxon>Spermatophyta</taxon>
        <taxon>Magnoliopsida</taxon>
        <taxon>eudicotyledons</taxon>
        <taxon>Gunneridae</taxon>
        <taxon>Pentapetalae</taxon>
        <taxon>rosids</taxon>
        <taxon>fabids</taxon>
        <taxon>Malpighiales</taxon>
        <taxon>Linaceae</taxon>
        <taxon>Linum</taxon>
    </lineage>
</organism>
<dbReference type="Proteomes" id="UP001497516">
    <property type="component" value="Chromosome 5"/>
</dbReference>
<gene>
    <name evidence="1" type="ORF">LTRI10_LOCUS31562</name>
</gene>
<protein>
    <submittedName>
        <fullName evidence="1">Uncharacterized protein</fullName>
    </submittedName>
</protein>
<accession>A0AAV2EYH0</accession>
<dbReference type="EMBL" id="OZ034818">
    <property type="protein sequence ID" value="CAL1390802.1"/>
    <property type="molecule type" value="Genomic_DNA"/>
</dbReference>
<sequence length="130" mass="14142">MSLRLPSDFTELNPTTLVAVPTIEKEPPPGARFFSNVFWSDSLPILFRFSDDVSSRSQSVQGFAAVEFAISVGGENEKEGEVSAAIASRRHPTCCRCCRGHYQPMAPAVGAINKEGSRRFSILSFSGKSI</sequence>
<keyword evidence="2" id="KW-1185">Reference proteome</keyword>